<dbReference type="Proteomes" id="UP000077315">
    <property type="component" value="Unassembled WGS sequence"/>
</dbReference>
<dbReference type="GeneID" id="28996050"/>
<dbReference type="AlphaFoldDB" id="A0A167NR90"/>
<keyword evidence="1" id="KW-1133">Transmembrane helix</keyword>
<name>A0A167NR90_PHYB8</name>
<protein>
    <submittedName>
        <fullName evidence="2">Uncharacterized protein</fullName>
    </submittedName>
</protein>
<evidence type="ECO:0000256" key="1">
    <source>
        <dbReference type="SAM" id="Phobius"/>
    </source>
</evidence>
<dbReference type="InParanoid" id="A0A167NR90"/>
<sequence length="168" mass="19421">MRHKVVFQDDGGHLLLEYYFLQPTFCQAQYQICVSLFGYTLSDISRMYLYSKTTGIVFIVLKNMFISILCQVFSVFIPTIKVCIPCLLPEGFKLYIASKNLRTDNRSTLGFRVPVVMMICISTIDDIVPLLKMIYHKNCDDIGSIIYIFGTFDPDEFTLFFQCTIFGY</sequence>
<organism evidence="2 3">
    <name type="scientific">Phycomyces blakesleeanus (strain ATCC 8743b / DSM 1359 / FGSC 10004 / NBRC 33097 / NRRL 1555)</name>
    <dbReference type="NCBI Taxonomy" id="763407"/>
    <lineage>
        <taxon>Eukaryota</taxon>
        <taxon>Fungi</taxon>
        <taxon>Fungi incertae sedis</taxon>
        <taxon>Mucoromycota</taxon>
        <taxon>Mucoromycotina</taxon>
        <taxon>Mucoromycetes</taxon>
        <taxon>Mucorales</taxon>
        <taxon>Phycomycetaceae</taxon>
        <taxon>Phycomyces</taxon>
    </lineage>
</organism>
<feature type="transmembrane region" description="Helical" evidence="1">
    <location>
        <begin position="56"/>
        <end position="77"/>
    </location>
</feature>
<accession>A0A167NR90</accession>
<evidence type="ECO:0000313" key="2">
    <source>
        <dbReference type="EMBL" id="OAD76499.1"/>
    </source>
</evidence>
<dbReference type="RefSeq" id="XP_018294539.1">
    <property type="nucleotide sequence ID" value="XM_018435144.1"/>
</dbReference>
<keyword evidence="1" id="KW-0472">Membrane</keyword>
<keyword evidence="1" id="KW-0812">Transmembrane</keyword>
<dbReference type="EMBL" id="KV440975">
    <property type="protein sequence ID" value="OAD76499.1"/>
    <property type="molecule type" value="Genomic_DNA"/>
</dbReference>
<dbReference type="VEuPathDB" id="FungiDB:PHYBLDRAFT_165025"/>
<keyword evidence="3" id="KW-1185">Reference proteome</keyword>
<evidence type="ECO:0000313" key="3">
    <source>
        <dbReference type="Proteomes" id="UP000077315"/>
    </source>
</evidence>
<proteinExistence type="predicted"/>
<gene>
    <name evidence="2" type="ORF">PHYBLDRAFT_165025</name>
</gene>
<reference evidence="3" key="1">
    <citation type="submission" date="2015-06" db="EMBL/GenBank/DDBJ databases">
        <title>Expansion of signal transduction pathways in fungi by whole-genome duplication.</title>
        <authorList>
            <consortium name="DOE Joint Genome Institute"/>
            <person name="Corrochano L.M."/>
            <person name="Kuo A."/>
            <person name="Marcet-Houben M."/>
            <person name="Polaino S."/>
            <person name="Salamov A."/>
            <person name="Villalobos J.M."/>
            <person name="Alvarez M.I."/>
            <person name="Avalos J."/>
            <person name="Benito E.P."/>
            <person name="Benoit I."/>
            <person name="Burger G."/>
            <person name="Camino L.P."/>
            <person name="Canovas D."/>
            <person name="Cerda-Olmedo E."/>
            <person name="Cheng J.-F."/>
            <person name="Dominguez A."/>
            <person name="Elias M."/>
            <person name="Eslava A.P."/>
            <person name="Glaser F."/>
            <person name="Grimwood J."/>
            <person name="Gutierrez G."/>
            <person name="Heitman J."/>
            <person name="Henrissat B."/>
            <person name="Iturriaga E.A."/>
            <person name="Lang B.F."/>
            <person name="Lavin J.L."/>
            <person name="Lee S."/>
            <person name="Li W."/>
            <person name="Lindquist E."/>
            <person name="Lopez-Garcia S."/>
            <person name="Luque E.M."/>
            <person name="Marcos A.T."/>
            <person name="Martin J."/>
            <person name="McCluskey K."/>
            <person name="Medina H.R."/>
            <person name="Miralles-Duran A."/>
            <person name="Miyazaki A."/>
            <person name="Munoz-Torres E."/>
            <person name="Oguiza J.A."/>
            <person name="Ohm R."/>
            <person name="Olmedo M."/>
            <person name="Orejas M."/>
            <person name="Ortiz-Castellanos L."/>
            <person name="Pisabarro A.G."/>
            <person name="Rodriguez-Romero J."/>
            <person name="Ruiz-Herrera J."/>
            <person name="Ruiz-Vazquez R."/>
            <person name="Sanz C."/>
            <person name="Schackwitz W."/>
            <person name="Schmutz J."/>
            <person name="Shahriari M."/>
            <person name="Shelest E."/>
            <person name="Silva-Franco F."/>
            <person name="Soanes D."/>
            <person name="Syed K."/>
            <person name="Tagua V.G."/>
            <person name="Talbot N.J."/>
            <person name="Thon M."/>
            <person name="De vries R.P."/>
            <person name="Wiebenga A."/>
            <person name="Yadav J.S."/>
            <person name="Braun E.L."/>
            <person name="Baker S."/>
            <person name="Garre V."/>
            <person name="Horwitz B."/>
            <person name="Torres-Martinez S."/>
            <person name="Idnurm A."/>
            <person name="Herrera-Estrella A."/>
            <person name="Gabaldon T."/>
            <person name="Grigoriev I.V."/>
        </authorList>
    </citation>
    <scope>NUCLEOTIDE SEQUENCE [LARGE SCALE GENOMIC DNA]</scope>
    <source>
        <strain evidence="3">NRRL 1555(-)</strain>
    </source>
</reference>